<evidence type="ECO:0000256" key="4">
    <source>
        <dbReference type="ARBA" id="ARBA00022917"/>
    </source>
</evidence>
<evidence type="ECO:0000256" key="1">
    <source>
        <dbReference type="ARBA" id="ARBA00004496"/>
    </source>
</evidence>
<reference evidence="9" key="1">
    <citation type="submission" date="2016-10" db="EMBL/GenBank/DDBJ databases">
        <authorList>
            <person name="Varghese N."/>
            <person name="Submissions S."/>
        </authorList>
    </citation>
    <scope>NUCLEOTIDE SEQUENCE [LARGE SCALE GENOMIC DNA]</scope>
    <source>
        <strain evidence="9">ATCC 35263</strain>
    </source>
</reference>
<dbReference type="FunFam" id="1.10.132.20:FF:000001">
    <property type="entry name" value="Ribosome-recycling factor"/>
    <property type="match status" value="1"/>
</dbReference>
<evidence type="ECO:0000259" key="7">
    <source>
        <dbReference type="Pfam" id="PF01765"/>
    </source>
</evidence>
<evidence type="ECO:0000256" key="6">
    <source>
        <dbReference type="SAM" id="Coils"/>
    </source>
</evidence>
<dbReference type="GO" id="GO:0005737">
    <property type="term" value="C:cytoplasm"/>
    <property type="evidence" value="ECO:0007669"/>
    <property type="project" value="UniProtKB-SubCell"/>
</dbReference>
<comment type="function">
    <text evidence="5">Responsible for the release of ribosomes from messenger RNA at the termination of protein biosynthesis. May increase the efficiency of translation by recycling ribosomes from one round of translation to another.</text>
</comment>
<feature type="coiled-coil region" evidence="6">
    <location>
        <begin position="129"/>
        <end position="163"/>
    </location>
</feature>
<protein>
    <recommendedName>
        <fullName evidence="5">Ribosome-recycling factor</fullName>
        <shortName evidence="5">RRF</shortName>
    </recommendedName>
    <alternativeName>
        <fullName evidence="5">Ribosome-releasing factor</fullName>
    </alternativeName>
</protein>
<keyword evidence="3 5" id="KW-0963">Cytoplasm</keyword>
<dbReference type="Gene3D" id="3.30.1360.40">
    <property type="match status" value="1"/>
</dbReference>
<dbReference type="FunFam" id="3.30.1360.40:FF:000001">
    <property type="entry name" value="Ribosome-recycling factor"/>
    <property type="match status" value="1"/>
</dbReference>
<keyword evidence="6" id="KW-0175">Coiled coil</keyword>
<dbReference type="PANTHER" id="PTHR20982">
    <property type="entry name" value="RIBOSOME RECYCLING FACTOR"/>
    <property type="match status" value="1"/>
</dbReference>
<evidence type="ECO:0000256" key="3">
    <source>
        <dbReference type="ARBA" id="ARBA00022490"/>
    </source>
</evidence>
<keyword evidence="4 5" id="KW-0648">Protein biosynthesis</keyword>
<evidence type="ECO:0000313" key="8">
    <source>
        <dbReference type="EMBL" id="SEH14577.1"/>
    </source>
</evidence>
<comment type="subcellular location">
    <subcellularLocation>
        <location evidence="1 5">Cytoplasm</location>
    </subcellularLocation>
</comment>
<dbReference type="HAMAP" id="MF_00040">
    <property type="entry name" value="RRF"/>
    <property type="match status" value="1"/>
</dbReference>
<name>A0A1H6FUX0_THEAL</name>
<dbReference type="EMBL" id="FNWJ01000002">
    <property type="protein sequence ID" value="SEH14577.1"/>
    <property type="molecule type" value="Genomic_DNA"/>
</dbReference>
<evidence type="ECO:0000256" key="2">
    <source>
        <dbReference type="ARBA" id="ARBA00005912"/>
    </source>
</evidence>
<organism evidence="8 9">
    <name type="scientific">Thermoleophilum album</name>
    <dbReference type="NCBI Taxonomy" id="29539"/>
    <lineage>
        <taxon>Bacteria</taxon>
        <taxon>Bacillati</taxon>
        <taxon>Actinomycetota</taxon>
        <taxon>Thermoleophilia</taxon>
        <taxon>Thermoleophilales</taxon>
        <taxon>Thermoleophilaceae</taxon>
        <taxon>Thermoleophilum</taxon>
    </lineage>
</organism>
<feature type="domain" description="Ribosome recycling factor" evidence="7">
    <location>
        <begin position="25"/>
        <end position="187"/>
    </location>
</feature>
<dbReference type="CDD" id="cd00520">
    <property type="entry name" value="RRF"/>
    <property type="match status" value="1"/>
</dbReference>
<dbReference type="AlphaFoldDB" id="A0A1H6FUX0"/>
<dbReference type="STRING" id="29539.SAMN02745716_1676"/>
<accession>A0A1H6FUX0</accession>
<comment type="similarity">
    <text evidence="2 5">Belongs to the RRF family.</text>
</comment>
<dbReference type="RefSeq" id="WP_177169426.1">
    <property type="nucleotide sequence ID" value="NZ_FNWJ01000002.1"/>
</dbReference>
<keyword evidence="9" id="KW-1185">Reference proteome</keyword>
<dbReference type="InterPro" id="IPR036191">
    <property type="entry name" value="RRF_sf"/>
</dbReference>
<evidence type="ECO:0000256" key="5">
    <source>
        <dbReference type="HAMAP-Rule" id="MF_00040"/>
    </source>
</evidence>
<dbReference type="GO" id="GO:0043023">
    <property type="term" value="F:ribosomal large subunit binding"/>
    <property type="evidence" value="ECO:0007669"/>
    <property type="project" value="TreeGrafter"/>
</dbReference>
<dbReference type="SUPFAM" id="SSF55194">
    <property type="entry name" value="Ribosome recycling factor, RRF"/>
    <property type="match status" value="1"/>
</dbReference>
<dbReference type="Gene3D" id="1.10.132.20">
    <property type="entry name" value="Ribosome-recycling factor"/>
    <property type="match status" value="1"/>
</dbReference>
<gene>
    <name evidence="5" type="primary">frr</name>
    <name evidence="8" type="ORF">SAMN02745716_1676</name>
</gene>
<sequence length="189" mass="21698">MSEELVKDFLKDAERRMAKSVEATRQELHTVRTGRASPHLLDRIEVDYYGARTPLRQIAQVAAPEARLLVVTPYDKSSIGAIEKALLESDLGLTPSNDGTVIRLKIPELTEERRRELVRVVHNIAEQGRVAVRNVRREVMHELRELKREGELGEDEERRAETELQRLTDRFVGEIDQLLAGKEREILEV</sequence>
<dbReference type="NCBIfam" id="TIGR00496">
    <property type="entry name" value="frr"/>
    <property type="match status" value="1"/>
</dbReference>
<dbReference type="Pfam" id="PF01765">
    <property type="entry name" value="RRF"/>
    <property type="match status" value="1"/>
</dbReference>
<dbReference type="Proteomes" id="UP000222056">
    <property type="component" value="Unassembled WGS sequence"/>
</dbReference>
<evidence type="ECO:0000313" key="9">
    <source>
        <dbReference type="Proteomes" id="UP000222056"/>
    </source>
</evidence>
<dbReference type="InterPro" id="IPR023584">
    <property type="entry name" value="Ribosome_recyc_fac_dom"/>
</dbReference>
<dbReference type="PANTHER" id="PTHR20982:SF3">
    <property type="entry name" value="MITOCHONDRIAL RIBOSOME RECYCLING FACTOR PSEUDO 1"/>
    <property type="match status" value="1"/>
</dbReference>
<dbReference type="InterPro" id="IPR002661">
    <property type="entry name" value="Ribosome_recyc_fac"/>
</dbReference>
<dbReference type="GO" id="GO:0006415">
    <property type="term" value="P:translational termination"/>
    <property type="evidence" value="ECO:0007669"/>
    <property type="project" value="UniProtKB-UniRule"/>
</dbReference>
<proteinExistence type="inferred from homology"/>